<dbReference type="InterPro" id="IPR034505">
    <property type="entry name" value="Coproporphyrinogen-III_oxidase"/>
</dbReference>
<dbReference type="SFLD" id="SFLDS00029">
    <property type="entry name" value="Radical_SAM"/>
    <property type="match status" value="1"/>
</dbReference>
<accession>A0A2U1E3P8</accession>
<dbReference type="NCBIfam" id="TIGR03994">
    <property type="entry name" value="rSAM_HemZ"/>
    <property type="match status" value="1"/>
</dbReference>
<dbReference type="GO" id="GO:0006779">
    <property type="term" value="P:porphyrin-containing compound biosynthetic process"/>
    <property type="evidence" value="ECO:0007669"/>
    <property type="project" value="TreeGrafter"/>
</dbReference>
<protein>
    <submittedName>
        <fullName evidence="2">Oxygen-independent coproporphyrinogen-3 oxidase</fullName>
    </submittedName>
</protein>
<evidence type="ECO:0000313" key="2">
    <source>
        <dbReference type="EMBL" id="PVY94568.1"/>
    </source>
</evidence>
<name>A0A2U1E3P8_9FIRM</name>
<proteinExistence type="predicted"/>
<dbReference type="SMART" id="SM00729">
    <property type="entry name" value="Elp3"/>
    <property type="match status" value="1"/>
</dbReference>
<dbReference type="PANTHER" id="PTHR13932:SF1">
    <property type="entry name" value="OXYGEN-INDEPENDENT COPROPORPHYRINOGEN-III OXIDASE-LIKE PROTEIN HEMZ"/>
    <property type="match status" value="1"/>
</dbReference>
<dbReference type="PANTHER" id="PTHR13932">
    <property type="entry name" value="COPROPORPHYRINIGEN III OXIDASE"/>
    <property type="match status" value="1"/>
</dbReference>
<organism evidence="2 3">
    <name type="scientific">Ezakiella coagulans</name>
    <dbReference type="NCBI Taxonomy" id="46507"/>
    <lineage>
        <taxon>Bacteria</taxon>
        <taxon>Bacillati</taxon>
        <taxon>Bacillota</taxon>
        <taxon>Tissierellia</taxon>
        <taxon>Ezakiella</taxon>
    </lineage>
</organism>
<dbReference type="RefSeq" id="WP_116480005.1">
    <property type="nucleotide sequence ID" value="NZ_JBKYKF010000001.1"/>
</dbReference>
<dbReference type="PROSITE" id="PS51918">
    <property type="entry name" value="RADICAL_SAM"/>
    <property type="match status" value="1"/>
</dbReference>
<comment type="caution">
    <text evidence="2">The sequence shown here is derived from an EMBL/GenBank/DDBJ whole genome shotgun (WGS) entry which is preliminary data.</text>
</comment>
<dbReference type="Pfam" id="PF04055">
    <property type="entry name" value="Radical_SAM"/>
    <property type="match status" value="1"/>
</dbReference>
<dbReference type="GO" id="GO:0003824">
    <property type="term" value="F:catalytic activity"/>
    <property type="evidence" value="ECO:0007669"/>
    <property type="project" value="InterPro"/>
</dbReference>
<feature type="domain" description="Radical SAM core" evidence="1">
    <location>
        <begin position="145"/>
        <end position="375"/>
    </location>
</feature>
<dbReference type="EMBL" id="QEKV01000004">
    <property type="protein sequence ID" value="PVY94568.1"/>
    <property type="molecule type" value="Genomic_DNA"/>
</dbReference>
<dbReference type="AlphaFoldDB" id="A0A2U1E3P8"/>
<dbReference type="InterPro" id="IPR023995">
    <property type="entry name" value="HemZ"/>
</dbReference>
<evidence type="ECO:0000259" key="1">
    <source>
        <dbReference type="PROSITE" id="PS51918"/>
    </source>
</evidence>
<evidence type="ECO:0000313" key="3">
    <source>
        <dbReference type="Proteomes" id="UP000245793"/>
    </source>
</evidence>
<reference evidence="2 3" key="1">
    <citation type="submission" date="2018-04" db="EMBL/GenBank/DDBJ databases">
        <title>Genomic Encyclopedia of Type Strains, Phase IV (KMG-IV): sequencing the most valuable type-strain genomes for metagenomic binning, comparative biology and taxonomic classification.</title>
        <authorList>
            <person name="Goeker M."/>
        </authorList>
    </citation>
    <scope>NUCLEOTIDE SEQUENCE [LARGE SCALE GENOMIC DNA]</scope>
    <source>
        <strain evidence="2 3">DSM 20705</strain>
    </source>
</reference>
<dbReference type="InterPro" id="IPR023404">
    <property type="entry name" value="rSAM_horseshoe"/>
</dbReference>
<dbReference type="SUPFAM" id="SSF102114">
    <property type="entry name" value="Radical SAM enzymes"/>
    <property type="match status" value="1"/>
</dbReference>
<dbReference type="InterPro" id="IPR007197">
    <property type="entry name" value="rSAM"/>
</dbReference>
<dbReference type="Proteomes" id="UP000245793">
    <property type="component" value="Unassembled WGS sequence"/>
</dbReference>
<sequence length="463" mass="54132">MIDIKCNNISTHKTWEEMIKAFFDYIPFEEYDENILFEITKNDNSINLKIFKDKELFGEGTTEISPLDEVRATKVLIYEVLSRVLKRDLPWGTLTGIRPVSFFNWTKKQYGNELGREIFSTKYHVRSDKVELCEEIENIEHKTMTKYKDNHLIYIHIPFCETRCNYCSFSVMTMDKFGKWMDKYFETLLKEIEEGYDILPPEKACSLYIGGGTPSTLSIEKTKKLLSVINEKFKNLVEITFEAGRPESITKELLEVLQSEGVSRISINPQSMQQKTLDSIGRKHTVEDIYAAFERAKKYDIDVNTDMIIGFKGEGVHDVTDTLSKLIALEPENITVHSLALKTGSRIKNQNVDFSYEEFIDRRNIYDILRKNSYRPYYLYRQKRQVGEAENIGFSKEGKENIFNILSMNDENHVLAFGMGAVSKFVDKNLDCHRVFGFRDVIYYIEHLNELNENKREIVEKYL</sequence>
<dbReference type="GO" id="GO:0051539">
    <property type="term" value="F:4 iron, 4 sulfur cluster binding"/>
    <property type="evidence" value="ECO:0007669"/>
    <property type="project" value="TreeGrafter"/>
</dbReference>
<dbReference type="InterPro" id="IPR006638">
    <property type="entry name" value="Elp3/MiaA/NifB-like_rSAM"/>
</dbReference>
<dbReference type="SFLD" id="SFLDG01065">
    <property type="entry name" value="anaerobic_coproporphyrinogen-I"/>
    <property type="match status" value="1"/>
</dbReference>
<dbReference type="GO" id="GO:0005737">
    <property type="term" value="C:cytoplasm"/>
    <property type="evidence" value="ECO:0007669"/>
    <property type="project" value="TreeGrafter"/>
</dbReference>
<keyword evidence="3" id="KW-1185">Reference proteome</keyword>
<gene>
    <name evidence="2" type="ORF">C7381_10474</name>
</gene>
<dbReference type="SFLD" id="SFLDG01082">
    <property type="entry name" value="B12-binding_domain_containing"/>
    <property type="match status" value="1"/>
</dbReference>
<dbReference type="InterPro" id="IPR058240">
    <property type="entry name" value="rSAM_sf"/>
</dbReference>
<dbReference type="SFLD" id="SFLDF00310">
    <property type="entry name" value="oxygen-independent_coproporphy"/>
    <property type="match status" value="1"/>
</dbReference>
<dbReference type="Gene3D" id="3.80.30.20">
    <property type="entry name" value="tm_1862 like domain"/>
    <property type="match status" value="1"/>
</dbReference>